<accession>A0A927R652</accession>
<name>A0A927R652_9ACTN</name>
<keyword evidence="1" id="KW-1133">Transmembrane helix</keyword>
<keyword evidence="3" id="KW-1185">Reference proteome</keyword>
<evidence type="ECO:0000313" key="2">
    <source>
        <dbReference type="EMBL" id="MBE1488099.1"/>
    </source>
</evidence>
<keyword evidence="1" id="KW-0812">Transmembrane</keyword>
<evidence type="ECO:0000256" key="1">
    <source>
        <dbReference type="SAM" id="Phobius"/>
    </source>
</evidence>
<dbReference type="EMBL" id="JADBEB010000001">
    <property type="protein sequence ID" value="MBE1488099.1"/>
    <property type="molecule type" value="Genomic_DNA"/>
</dbReference>
<sequence>MLAEFRLTWRQALVRGLRWGGLGSGVVLVIATAVPGERELPELVWIAVLAPLPLGVLCGAATRLRVFTRLDQRGIVSRSFGPRVFVPWHRVDEVRAERRGGRTLVEVYLIDGATLRLRAPYDGGPLDGDPRFEQKLVLFGQLREAHLYGKPQN</sequence>
<dbReference type="Proteomes" id="UP000649753">
    <property type="component" value="Unassembled WGS sequence"/>
</dbReference>
<evidence type="ECO:0000313" key="3">
    <source>
        <dbReference type="Proteomes" id="UP000649753"/>
    </source>
</evidence>
<reference evidence="2" key="1">
    <citation type="submission" date="2020-10" db="EMBL/GenBank/DDBJ databases">
        <title>Sequencing the genomes of 1000 actinobacteria strains.</title>
        <authorList>
            <person name="Klenk H.-P."/>
        </authorList>
    </citation>
    <scope>NUCLEOTIDE SEQUENCE</scope>
    <source>
        <strain evidence="2">DSM 46832</strain>
    </source>
</reference>
<evidence type="ECO:0008006" key="4">
    <source>
        <dbReference type="Google" id="ProtNLM"/>
    </source>
</evidence>
<comment type="caution">
    <text evidence="2">The sequence shown here is derived from an EMBL/GenBank/DDBJ whole genome shotgun (WGS) entry which is preliminary data.</text>
</comment>
<feature type="transmembrane region" description="Helical" evidence="1">
    <location>
        <begin position="12"/>
        <end position="31"/>
    </location>
</feature>
<dbReference type="RefSeq" id="WP_192767825.1">
    <property type="nucleotide sequence ID" value="NZ_JADBEB010000001.1"/>
</dbReference>
<keyword evidence="1" id="KW-0472">Membrane</keyword>
<dbReference type="AlphaFoldDB" id="A0A927R652"/>
<feature type="transmembrane region" description="Helical" evidence="1">
    <location>
        <begin position="43"/>
        <end position="64"/>
    </location>
</feature>
<gene>
    <name evidence="2" type="ORF">H4W31_003737</name>
</gene>
<proteinExistence type="predicted"/>
<protein>
    <recommendedName>
        <fullName evidence="4">PH domain-containing protein</fullName>
    </recommendedName>
</protein>
<organism evidence="2 3">
    <name type="scientific">Plantactinospora soyae</name>
    <dbReference type="NCBI Taxonomy" id="1544732"/>
    <lineage>
        <taxon>Bacteria</taxon>
        <taxon>Bacillati</taxon>
        <taxon>Actinomycetota</taxon>
        <taxon>Actinomycetes</taxon>
        <taxon>Micromonosporales</taxon>
        <taxon>Micromonosporaceae</taxon>
        <taxon>Plantactinospora</taxon>
    </lineage>
</organism>